<accession>A0ABV8YL85</accession>
<sequence>MTDWWSVGSSIAGAAATFAATGVALWVAVRDGRQRDAERRDQEAAQARLVTFTGISDGRLLITNHSLLPISRLLVTAKVQEADGEWKFLAVRSRATVPWPGGELGPGGRVTLPVSHRMVEPGGTLVFSPLQNGESVRVTMQLLDAQGLWWERTNDQEPVRLLQPPPYTPTTPAADTADDA</sequence>
<comment type="caution">
    <text evidence="3">The sequence shown here is derived from an EMBL/GenBank/DDBJ whole genome shotgun (WGS) entry which is preliminary data.</text>
</comment>
<reference evidence="4" key="1">
    <citation type="journal article" date="2019" name="Int. J. Syst. Evol. Microbiol.">
        <title>The Global Catalogue of Microorganisms (GCM) 10K type strain sequencing project: providing services to taxonomists for standard genome sequencing and annotation.</title>
        <authorList>
            <consortium name="The Broad Institute Genomics Platform"/>
            <consortium name="The Broad Institute Genome Sequencing Center for Infectious Disease"/>
            <person name="Wu L."/>
            <person name="Ma J."/>
        </authorList>
    </citation>
    <scope>NUCLEOTIDE SEQUENCE [LARGE SCALE GENOMIC DNA]</scope>
    <source>
        <strain evidence="4">DT43</strain>
    </source>
</reference>
<evidence type="ECO:0000313" key="4">
    <source>
        <dbReference type="Proteomes" id="UP001596012"/>
    </source>
</evidence>
<feature type="transmembrane region" description="Helical" evidence="2">
    <location>
        <begin position="6"/>
        <end position="29"/>
    </location>
</feature>
<dbReference type="RefSeq" id="WP_386339776.1">
    <property type="nucleotide sequence ID" value="NZ_JBHSFG010000016.1"/>
</dbReference>
<keyword evidence="2" id="KW-0812">Transmembrane</keyword>
<evidence type="ECO:0000256" key="2">
    <source>
        <dbReference type="SAM" id="Phobius"/>
    </source>
</evidence>
<keyword evidence="2" id="KW-0472">Membrane</keyword>
<dbReference type="EMBL" id="JBHSFG010000016">
    <property type="protein sequence ID" value="MFC4464648.1"/>
    <property type="molecule type" value="Genomic_DNA"/>
</dbReference>
<keyword evidence="4" id="KW-1185">Reference proteome</keyword>
<proteinExistence type="predicted"/>
<gene>
    <name evidence="3" type="ORF">ACFPH6_08775</name>
</gene>
<name>A0ABV8YL85_9ACTN</name>
<feature type="region of interest" description="Disordered" evidence="1">
    <location>
        <begin position="159"/>
        <end position="180"/>
    </location>
</feature>
<dbReference type="Proteomes" id="UP001596012">
    <property type="component" value="Unassembled WGS sequence"/>
</dbReference>
<evidence type="ECO:0000313" key="3">
    <source>
        <dbReference type="EMBL" id="MFC4464648.1"/>
    </source>
</evidence>
<feature type="compositionally biased region" description="Low complexity" evidence="1">
    <location>
        <begin position="170"/>
        <end position="180"/>
    </location>
</feature>
<keyword evidence="2" id="KW-1133">Transmembrane helix</keyword>
<protein>
    <recommendedName>
        <fullName evidence="5">DUF4352 domain-containing protein</fullName>
    </recommendedName>
</protein>
<organism evidence="3 4">
    <name type="scientific">Streptomyces xiangluensis</name>
    <dbReference type="NCBI Taxonomy" id="2665720"/>
    <lineage>
        <taxon>Bacteria</taxon>
        <taxon>Bacillati</taxon>
        <taxon>Actinomycetota</taxon>
        <taxon>Actinomycetes</taxon>
        <taxon>Kitasatosporales</taxon>
        <taxon>Streptomycetaceae</taxon>
        <taxon>Streptomyces</taxon>
    </lineage>
</organism>
<evidence type="ECO:0008006" key="5">
    <source>
        <dbReference type="Google" id="ProtNLM"/>
    </source>
</evidence>
<evidence type="ECO:0000256" key="1">
    <source>
        <dbReference type="SAM" id="MobiDB-lite"/>
    </source>
</evidence>